<accession>A0A1H1MAX1</accession>
<evidence type="ECO:0000313" key="3">
    <source>
        <dbReference type="EMBL" id="SDR83820.1"/>
    </source>
</evidence>
<dbReference type="SUPFAM" id="SSF55166">
    <property type="entry name" value="Hedgehog/DD-peptidase"/>
    <property type="match status" value="1"/>
</dbReference>
<keyword evidence="3" id="KW-0645">Protease</keyword>
<evidence type="ECO:0000259" key="2">
    <source>
        <dbReference type="Pfam" id="PF13539"/>
    </source>
</evidence>
<dbReference type="AlphaFoldDB" id="A0A1H1MAX1"/>
<dbReference type="Gene3D" id="2.60.40.10">
    <property type="entry name" value="Immunoglobulins"/>
    <property type="match status" value="1"/>
</dbReference>
<dbReference type="InterPro" id="IPR013783">
    <property type="entry name" value="Ig-like_fold"/>
</dbReference>
<proteinExistence type="predicted"/>
<dbReference type="GO" id="GO:0004180">
    <property type="term" value="F:carboxypeptidase activity"/>
    <property type="evidence" value="ECO:0007669"/>
    <property type="project" value="UniProtKB-KW"/>
</dbReference>
<dbReference type="Pfam" id="PF13539">
    <property type="entry name" value="Peptidase_M15_4"/>
    <property type="match status" value="1"/>
</dbReference>
<dbReference type="RefSeq" id="WP_157682696.1">
    <property type="nucleotide sequence ID" value="NZ_LT629757.1"/>
</dbReference>
<dbReference type="GO" id="GO:0005975">
    <property type="term" value="P:carbohydrate metabolic process"/>
    <property type="evidence" value="ECO:0007669"/>
    <property type="project" value="UniProtKB-ARBA"/>
</dbReference>
<keyword evidence="1" id="KW-0732">Signal</keyword>
<name>A0A1H1MAX1_9ACTN</name>
<gene>
    <name evidence="3" type="ORF">SAMN04488570_0525</name>
</gene>
<dbReference type="Proteomes" id="UP000198859">
    <property type="component" value="Chromosome I"/>
</dbReference>
<dbReference type="OrthoDB" id="9799970at2"/>
<evidence type="ECO:0000313" key="4">
    <source>
        <dbReference type="Proteomes" id="UP000198859"/>
    </source>
</evidence>
<dbReference type="Gene3D" id="3.30.1380.10">
    <property type="match status" value="1"/>
</dbReference>
<dbReference type="InterPro" id="IPR009045">
    <property type="entry name" value="Zn_M74/Hedgehog-like"/>
</dbReference>
<sequence>MLLPRPLVLAVLGTALTLLLGPVAPAGAAPATPTLSLQAPAPARAGSAVVFTATLLDQAAAPVTGRTVELQRAGSTQGTWTTSTTAVTDAAGVASLRVTVPAGGTTWRARWAGDGELAAATSAPATAQGLVLATTLGITAPRSVVDEREATVTLRWRASDGSPVPGAVTVQRRASGGTWRTYGVRRTDADGVVKVTSEPRSDTQWRATGSRGTWWQAASSATVKIDNVPIADPVVLPSAAPRPAALAAQTRATTAGADAVLTAVPDATWRSMVGRSWHSGCPVGRSGLRLLRINYWGFDGYRYRGEMVLSTAVAGRAAAALTDMYAAQLPIRRMYRVDRFGWSKRVHGADDHASMRADNTSAFNCRWVVNRPGVMSPHATGRAIDLNTWENPYDSATGWVPNSWWATRSHPRVAWRTSSHPVVKIWRAHGFRWTYGTGDSQHVDGRGTPLARGGFVG</sequence>
<keyword evidence="3" id="KW-0378">Hydrolase</keyword>
<keyword evidence="4" id="KW-1185">Reference proteome</keyword>
<evidence type="ECO:0000256" key="1">
    <source>
        <dbReference type="SAM" id="SignalP"/>
    </source>
</evidence>
<feature type="chain" id="PRO_5009254199" evidence="1">
    <location>
        <begin position="29"/>
        <end position="457"/>
    </location>
</feature>
<protein>
    <submittedName>
        <fullName evidence="3">D-alanyl-D-alanine carboxypeptidase</fullName>
    </submittedName>
</protein>
<keyword evidence="3" id="KW-0121">Carboxypeptidase</keyword>
<dbReference type="STRING" id="642780.SAMN04488570_0525"/>
<dbReference type="EMBL" id="LT629757">
    <property type="protein sequence ID" value="SDR83820.1"/>
    <property type="molecule type" value="Genomic_DNA"/>
</dbReference>
<feature type="signal peptide" evidence="1">
    <location>
        <begin position="1"/>
        <end position="28"/>
    </location>
</feature>
<feature type="domain" description="Peptidase M15C" evidence="2">
    <location>
        <begin position="373"/>
        <end position="443"/>
    </location>
</feature>
<organism evidence="3 4">
    <name type="scientific">Nocardioides scoriae</name>
    <dbReference type="NCBI Taxonomy" id="642780"/>
    <lineage>
        <taxon>Bacteria</taxon>
        <taxon>Bacillati</taxon>
        <taxon>Actinomycetota</taxon>
        <taxon>Actinomycetes</taxon>
        <taxon>Propionibacteriales</taxon>
        <taxon>Nocardioidaceae</taxon>
        <taxon>Nocardioides</taxon>
    </lineage>
</organism>
<dbReference type="InterPro" id="IPR039561">
    <property type="entry name" value="Peptidase_M15C"/>
</dbReference>
<reference evidence="4" key="1">
    <citation type="submission" date="2016-10" db="EMBL/GenBank/DDBJ databases">
        <authorList>
            <person name="Varghese N."/>
            <person name="Submissions S."/>
        </authorList>
    </citation>
    <scope>NUCLEOTIDE SEQUENCE [LARGE SCALE GENOMIC DNA]</scope>
    <source>
        <strain evidence="4">DSM 22127</strain>
    </source>
</reference>